<reference evidence="2" key="1">
    <citation type="submission" date="2022-08" db="EMBL/GenBank/DDBJ databases">
        <authorList>
            <person name="Giroux E."/>
            <person name="Giroux E."/>
        </authorList>
    </citation>
    <scope>NUCLEOTIDE SEQUENCE</scope>
    <source>
        <strain evidence="2">H1091258</strain>
    </source>
</reference>
<dbReference type="PANTHER" id="PTHR33112:SF8">
    <property type="entry name" value="HETEROKARYON INCOMPATIBILITY DOMAIN-CONTAINING PROTEIN"/>
    <property type="match status" value="1"/>
</dbReference>
<keyword evidence="3" id="KW-1185">Reference proteome</keyword>
<feature type="domain" description="Heterokaryon incompatibility" evidence="1">
    <location>
        <begin position="223"/>
        <end position="361"/>
    </location>
</feature>
<accession>A0A9W4RN57</accession>
<evidence type="ECO:0000313" key="2">
    <source>
        <dbReference type="EMBL" id="CAI0643912.1"/>
    </source>
</evidence>
<dbReference type="Pfam" id="PF06985">
    <property type="entry name" value="HET"/>
    <property type="match status" value="1"/>
</dbReference>
<dbReference type="InterPro" id="IPR010730">
    <property type="entry name" value="HET"/>
</dbReference>
<evidence type="ECO:0000259" key="1">
    <source>
        <dbReference type="Pfam" id="PF06985"/>
    </source>
</evidence>
<dbReference type="EMBL" id="CAMGZC010000133">
    <property type="protein sequence ID" value="CAI0643912.1"/>
    <property type="molecule type" value="Genomic_DNA"/>
</dbReference>
<name>A0A9W4RN57_9PEZI</name>
<gene>
    <name evidence="2" type="ORF">CGXH109_LOCUS30192</name>
</gene>
<dbReference type="PANTHER" id="PTHR33112">
    <property type="entry name" value="DOMAIN PROTEIN, PUTATIVE-RELATED"/>
    <property type="match status" value="1"/>
</dbReference>
<evidence type="ECO:0000313" key="3">
    <source>
        <dbReference type="Proteomes" id="UP001152533"/>
    </source>
</evidence>
<proteinExistence type="predicted"/>
<dbReference type="Proteomes" id="UP001152533">
    <property type="component" value="Unassembled WGS sequence"/>
</dbReference>
<sequence>METTSEHSRDPLCTLCQRFADDLIASDFGRRFELPTDGMWTEKMISGRTHSLSEYGPGFIHHKTASDLENSAEGCAMCRAIWDSLRPEHRLQITNIALFAGYWSVETEPKRSIVVKSLEDRMPDRSGCFFDISMERPYEGEIASFCLSDRESRTTPDFARAIPDNSMSADSFETARFWMKDCNDNHPTCSTPACELPTRVVDVGNTPGAPVSLRMTNGITGHYAALSHCWGGNIPCKMTTNNLKAYQDALPMHDLPQNFLDAIRLTRELGLKFLWIDAMCIIQDSAEDWNIEAARMASVYSNARVTISALDSPGSTHGFLVPRSHKRVRLGQGYVFSERPLDYHQAIGGGLLNTRGWCMQEWALSKFMLYIGREQMYWECPAVTTREDGIPHDAYYSAAPLGFEKARKTLSLGRPTSMRDWYTIVTEFSTRELSFGSDKLPALAGVASRFASAKIGGSYIAGLWTEDILTGIFWLANTSDKECAPGLRQPAKPRAPSWSWASIDGKIWFPPRREPPHPSLKALGFDMNVAMDNFAASRIEGDLKLRGLMAKMRYTPTQRKTGQSIRQGVLNLNGANFQDAVVLDRDRDTGRDCWVLVLRVVSKFGADLLLLEEAGEGKYKRIGSGSGSAEKVPHGLDGFSLMDVTLI</sequence>
<protein>
    <recommendedName>
        <fullName evidence="1">Heterokaryon incompatibility domain-containing protein</fullName>
    </recommendedName>
</protein>
<comment type="caution">
    <text evidence="2">The sequence shown here is derived from an EMBL/GenBank/DDBJ whole genome shotgun (WGS) entry which is preliminary data.</text>
</comment>
<dbReference type="AlphaFoldDB" id="A0A9W4RN57"/>
<organism evidence="2 3">
    <name type="scientific">Colletotrichum noveboracense</name>
    <dbReference type="NCBI Taxonomy" id="2664923"/>
    <lineage>
        <taxon>Eukaryota</taxon>
        <taxon>Fungi</taxon>
        <taxon>Dikarya</taxon>
        <taxon>Ascomycota</taxon>
        <taxon>Pezizomycotina</taxon>
        <taxon>Sordariomycetes</taxon>
        <taxon>Hypocreomycetidae</taxon>
        <taxon>Glomerellales</taxon>
        <taxon>Glomerellaceae</taxon>
        <taxon>Colletotrichum</taxon>
        <taxon>Colletotrichum gloeosporioides species complex</taxon>
    </lineage>
</organism>